<dbReference type="EMBL" id="BARS01006201">
    <property type="protein sequence ID" value="GAF84274.1"/>
    <property type="molecule type" value="Genomic_DNA"/>
</dbReference>
<comment type="caution">
    <text evidence="4">The sequence shown here is derived from an EMBL/GenBank/DDBJ whole genome shotgun (WGS) entry which is preliminary data.</text>
</comment>
<reference evidence="4" key="1">
    <citation type="journal article" date="2014" name="Front. Microbiol.">
        <title>High frequency of phylogenetically diverse reductive dehalogenase-homologous genes in deep subseafloor sedimentary metagenomes.</title>
        <authorList>
            <person name="Kawai M."/>
            <person name="Futagami T."/>
            <person name="Toyoda A."/>
            <person name="Takaki Y."/>
            <person name="Nishi S."/>
            <person name="Hori S."/>
            <person name="Arai W."/>
            <person name="Tsubouchi T."/>
            <person name="Morono Y."/>
            <person name="Uchiyama I."/>
            <person name="Ito T."/>
            <person name="Fujiyama A."/>
            <person name="Inagaki F."/>
            <person name="Takami H."/>
        </authorList>
    </citation>
    <scope>NUCLEOTIDE SEQUENCE</scope>
    <source>
        <strain evidence="4">Expedition CK06-06</strain>
    </source>
</reference>
<dbReference type="SUPFAM" id="SSF52518">
    <property type="entry name" value="Thiamin diphosphate-binding fold (THDP-binding)"/>
    <property type="match status" value="1"/>
</dbReference>
<dbReference type="InterPro" id="IPR011766">
    <property type="entry name" value="TPP_enzyme_TPP-bd"/>
</dbReference>
<evidence type="ECO:0000256" key="1">
    <source>
        <dbReference type="ARBA" id="ARBA00023002"/>
    </source>
</evidence>
<dbReference type="Gene3D" id="3.40.50.970">
    <property type="match status" value="1"/>
</dbReference>
<feature type="region of interest" description="Disordered" evidence="2">
    <location>
        <begin position="142"/>
        <end position="169"/>
    </location>
</feature>
<feature type="compositionally biased region" description="Polar residues" evidence="2">
    <location>
        <begin position="142"/>
        <end position="157"/>
    </location>
</feature>
<dbReference type="PANTHER" id="PTHR48084:SF4">
    <property type="entry name" value="2-OXOGLUTARATE OXIDOREDUCTASE SUBUNIT KORB"/>
    <property type="match status" value="1"/>
</dbReference>
<dbReference type="InterPro" id="IPR029061">
    <property type="entry name" value="THDP-binding"/>
</dbReference>
<evidence type="ECO:0000256" key="2">
    <source>
        <dbReference type="SAM" id="MobiDB-lite"/>
    </source>
</evidence>
<dbReference type="Pfam" id="PF02775">
    <property type="entry name" value="TPP_enzyme_C"/>
    <property type="match status" value="1"/>
</dbReference>
<dbReference type="AlphaFoldDB" id="X0STF3"/>
<feature type="non-terminal residue" evidence="4">
    <location>
        <position position="169"/>
    </location>
</feature>
<proteinExistence type="predicted"/>
<evidence type="ECO:0000313" key="4">
    <source>
        <dbReference type="EMBL" id="GAF84274.1"/>
    </source>
</evidence>
<name>X0STF3_9ZZZZ</name>
<gene>
    <name evidence="4" type="ORF">S01H1_12116</name>
</gene>
<dbReference type="PANTHER" id="PTHR48084">
    <property type="entry name" value="2-OXOGLUTARATE OXIDOREDUCTASE SUBUNIT KORB-RELATED"/>
    <property type="match status" value="1"/>
</dbReference>
<dbReference type="InterPro" id="IPR051457">
    <property type="entry name" value="2-oxoacid:Fd_oxidoreductase"/>
</dbReference>
<dbReference type="GO" id="GO:0016625">
    <property type="term" value="F:oxidoreductase activity, acting on the aldehyde or oxo group of donors, iron-sulfur protein as acceptor"/>
    <property type="evidence" value="ECO:0007669"/>
    <property type="project" value="UniProtKB-ARBA"/>
</dbReference>
<feature type="domain" description="Thiamine pyrophosphate enzyme TPP-binding" evidence="3">
    <location>
        <begin position="62"/>
        <end position="168"/>
    </location>
</feature>
<accession>X0STF3</accession>
<organism evidence="4">
    <name type="scientific">marine sediment metagenome</name>
    <dbReference type="NCBI Taxonomy" id="412755"/>
    <lineage>
        <taxon>unclassified sequences</taxon>
        <taxon>metagenomes</taxon>
        <taxon>ecological metagenomes</taxon>
    </lineage>
</organism>
<sequence length="169" mass="18751">MYGLKTDWLEEPTPRYYTLGDYESEPARWCTGCGDHAVLTAVQRLCREEQLPPEKTVFVSGIGCSSRFPHYMKTYGFHGLHGRALPVACGVRSRRPDLHIFVATGDGDCCSIGTAHWIHAIHYNMNLVVMLFDNNCYGLTKNQTSPTSPKGAKSNTHPRGAALEPINPV</sequence>
<evidence type="ECO:0000259" key="3">
    <source>
        <dbReference type="Pfam" id="PF02775"/>
    </source>
</evidence>
<protein>
    <recommendedName>
        <fullName evidence="3">Thiamine pyrophosphate enzyme TPP-binding domain-containing protein</fullName>
    </recommendedName>
</protein>
<dbReference type="GO" id="GO:0030976">
    <property type="term" value="F:thiamine pyrophosphate binding"/>
    <property type="evidence" value="ECO:0007669"/>
    <property type="project" value="InterPro"/>
</dbReference>
<keyword evidence="1" id="KW-0560">Oxidoreductase</keyword>
<dbReference type="GO" id="GO:0045333">
    <property type="term" value="P:cellular respiration"/>
    <property type="evidence" value="ECO:0007669"/>
    <property type="project" value="UniProtKB-ARBA"/>
</dbReference>